<evidence type="ECO:0000313" key="3">
    <source>
        <dbReference type="EMBL" id="CCW15728.1"/>
    </source>
</evidence>
<feature type="transmembrane region" description="Helical" evidence="1">
    <location>
        <begin position="133"/>
        <end position="150"/>
    </location>
</feature>
<sequence length="410" mass="44732">MERRRPRPIEPALPAIFSRDAERLMPDAVYRDLVATLFTMTGPVIGFGIIYALVGILVYFSGSDLAILALVATGAFLTVRRVLLIQRYHKSGGANQTVEMLKSWERRYAGLTYAFAALIAILNLRVLSAHQPLVHLATVSLIFTFGAGIVSRNAGRPRLCLFGQAISVLPVAAGMMIHAAVGSPQPLHAQFFLFEGMLLVVVALMSIQSVKHLYKSTVDHLTAKHDLATLARFDPLTGLANRLLVREEFQARMASCLIENQVAVHYLDLDGFKTINDQFGHPAGDRLLVQAAQRLTATIRSDDVVARLGGDEFLVIQPVVQHPDQAELLARRIIKQLSEPYSIEGTDMRISVSIGIALAPTNGLDLDRLMECADGALYHSKAKGKAQVNFCDGSNPDAQKQAAVTKTSGR</sequence>
<proteinExistence type="predicted"/>
<evidence type="ECO:0000259" key="2">
    <source>
        <dbReference type="PROSITE" id="PS50887"/>
    </source>
</evidence>
<dbReference type="PROSITE" id="PS50887">
    <property type="entry name" value="GGDEF"/>
    <property type="match status" value="1"/>
</dbReference>
<dbReference type="AlphaFoldDB" id="N1MK11"/>
<evidence type="ECO:0000313" key="4">
    <source>
        <dbReference type="Proteomes" id="UP000013201"/>
    </source>
</evidence>
<keyword evidence="4" id="KW-1185">Reference proteome</keyword>
<dbReference type="NCBIfam" id="TIGR00254">
    <property type="entry name" value="GGDEF"/>
    <property type="match status" value="1"/>
</dbReference>
<gene>
    <name evidence="3" type="ORF">EBBID32_560</name>
</gene>
<feature type="transmembrane region" description="Helical" evidence="1">
    <location>
        <begin position="108"/>
        <end position="127"/>
    </location>
</feature>
<dbReference type="FunFam" id="3.30.70.270:FF:000001">
    <property type="entry name" value="Diguanylate cyclase domain protein"/>
    <property type="match status" value="1"/>
</dbReference>
<comment type="caution">
    <text evidence="3">The sequence shown here is derived from an EMBL/GenBank/DDBJ whole genome shotgun (WGS) entry which is preliminary data.</text>
</comment>
<dbReference type="InterPro" id="IPR052163">
    <property type="entry name" value="DGC-Regulatory_Protein"/>
</dbReference>
<organism evidence="3 4">
    <name type="scientific">Sphingobium indicum BiD32</name>
    <dbReference type="NCBI Taxonomy" id="1301087"/>
    <lineage>
        <taxon>Bacteria</taxon>
        <taxon>Pseudomonadati</taxon>
        <taxon>Pseudomonadota</taxon>
        <taxon>Alphaproteobacteria</taxon>
        <taxon>Sphingomonadales</taxon>
        <taxon>Sphingomonadaceae</taxon>
        <taxon>Sphingobium</taxon>
    </lineage>
</organism>
<reference evidence="4" key="2">
    <citation type="submission" date="2013-04" db="EMBL/GenBank/DDBJ databases">
        <title>Bisphenol A degrading Sphingobium sp. strain BiD32.</title>
        <authorList>
            <person name="Nielsen J.L."/>
            <person name="Zhou N.A."/>
            <person name="Kjeldal H."/>
        </authorList>
    </citation>
    <scope>NUCLEOTIDE SEQUENCE [LARGE SCALE GENOMIC DNA]</scope>
    <source>
        <strain evidence="4">BiD32</strain>
    </source>
</reference>
<dbReference type="Proteomes" id="UP000013201">
    <property type="component" value="Unassembled WGS sequence"/>
</dbReference>
<dbReference type="SUPFAM" id="SSF55073">
    <property type="entry name" value="Nucleotide cyclase"/>
    <property type="match status" value="1"/>
</dbReference>
<reference evidence="3 4" key="1">
    <citation type="submission" date="2013-03" db="EMBL/GenBank/DDBJ databases">
        <authorList>
            <person name="Le V."/>
        </authorList>
    </citation>
    <scope>NUCLEOTIDE SEQUENCE [LARGE SCALE GENOMIC DNA]</scope>
    <source>
        <strain evidence="3 4">BiD32</strain>
    </source>
</reference>
<protein>
    <recommendedName>
        <fullName evidence="2">GGDEF domain-containing protein</fullName>
    </recommendedName>
</protein>
<keyword evidence="1" id="KW-1133">Transmembrane helix</keyword>
<dbReference type="InterPro" id="IPR029787">
    <property type="entry name" value="Nucleotide_cyclase"/>
</dbReference>
<dbReference type="InterPro" id="IPR043128">
    <property type="entry name" value="Rev_trsase/Diguanyl_cyclase"/>
</dbReference>
<feature type="transmembrane region" description="Helical" evidence="1">
    <location>
        <begin position="65"/>
        <end position="83"/>
    </location>
</feature>
<accession>N1MK11</accession>
<keyword evidence="1" id="KW-0472">Membrane</keyword>
<dbReference type="PANTHER" id="PTHR46663">
    <property type="entry name" value="DIGUANYLATE CYCLASE DGCT-RELATED"/>
    <property type="match status" value="1"/>
</dbReference>
<keyword evidence="1" id="KW-0812">Transmembrane</keyword>
<name>N1MK11_9SPHN</name>
<feature type="transmembrane region" description="Helical" evidence="1">
    <location>
        <begin position="33"/>
        <end position="59"/>
    </location>
</feature>
<dbReference type="Gene3D" id="3.30.70.270">
    <property type="match status" value="1"/>
</dbReference>
<dbReference type="GO" id="GO:0003824">
    <property type="term" value="F:catalytic activity"/>
    <property type="evidence" value="ECO:0007669"/>
    <property type="project" value="UniProtKB-ARBA"/>
</dbReference>
<feature type="transmembrane region" description="Helical" evidence="1">
    <location>
        <begin position="159"/>
        <end position="181"/>
    </location>
</feature>
<feature type="transmembrane region" description="Helical" evidence="1">
    <location>
        <begin position="187"/>
        <end position="207"/>
    </location>
</feature>
<dbReference type="PANTHER" id="PTHR46663:SF2">
    <property type="entry name" value="GGDEF DOMAIN-CONTAINING PROTEIN"/>
    <property type="match status" value="1"/>
</dbReference>
<dbReference type="InterPro" id="IPR000160">
    <property type="entry name" value="GGDEF_dom"/>
</dbReference>
<dbReference type="EMBL" id="CAVK010000004">
    <property type="protein sequence ID" value="CCW15728.1"/>
    <property type="molecule type" value="Genomic_DNA"/>
</dbReference>
<dbReference type="SMART" id="SM00267">
    <property type="entry name" value="GGDEF"/>
    <property type="match status" value="1"/>
</dbReference>
<feature type="domain" description="GGDEF" evidence="2">
    <location>
        <begin position="260"/>
        <end position="393"/>
    </location>
</feature>
<evidence type="ECO:0000256" key="1">
    <source>
        <dbReference type="SAM" id="Phobius"/>
    </source>
</evidence>
<dbReference type="Pfam" id="PF00990">
    <property type="entry name" value="GGDEF"/>
    <property type="match status" value="1"/>
</dbReference>
<dbReference type="CDD" id="cd01949">
    <property type="entry name" value="GGDEF"/>
    <property type="match status" value="1"/>
</dbReference>